<evidence type="ECO:0000313" key="2">
    <source>
        <dbReference type="EMBL" id="KAF3222998.1"/>
    </source>
</evidence>
<feature type="compositionally biased region" description="Polar residues" evidence="1">
    <location>
        <begin position="138"/>
        <end position="149"/>
    </location>
</feature>
<feature type="compositionally biased region" description="Polar residues" evidence="1">
    <location>
        <begin position="121"/>
        <end position="131"/>
    </location>
</feature>
<dbReference type="Proteomes" id="UP000472727">
    <property type="component" value="Unassembled WGS sequence"/>
</dbReference>
<dbReference type="OrthoDB" id="5275938at2759"/>
<gene>
    <name evidence="3" type="ORF">TWF106_000793</name>
    <name evidence="2" type="ORF">TWF679_004196</name>
</gene>
<proteinExistence type="predicted"/>
<organism evidence="3 4">
    <name type="scientific">Orbilia oligospora</name>
    <name type="common">Nematode-trapping fungus</name>
    <name type="synonym">Arthrobotrys oligospora</name>
    <dbReference type="NCBI Taxonomy" id="2813651"/>
    <lineage>
        <taxon>Eukaryota</taxon>
        <taxon>Fungi</taxon>
        <taxon>Dikarya</taxon>
        <taxon>Ascomycota</taxon>
        <taxon>Pezizomycotina</taxon>
        <taxon>Orbiliomycetes</taxon>
        <taxon>Orbiliales</taxon>
        <taxon>Orbiliaceae</taxon>
        <taxon>Orbilia</taxon>
    </lineage>
</organism>
<evidence type="ECO:0000256" key="1">
    <source>
        <dbReference type="SAM" id="MobiDB-lite"/>
    </source>
</evidence>
<name>A0A7C8QYH2_ORBOL</name>
<feature type="region of interest" description="Disordered" evidence="1">
    <location>
        <begin position="96"/>
        <end position="159"/>
    </location>
</feature>
<accession>A0A7C8QYH2</accession>
<comment type="caution">
    <text evidence="3">The sequence shown here is derived from an EMBL/GenBank/DDBJ whole genome shotgun (WGS) entry which is preliminary data.</text>
</comment>
<protein>
    <recommendedName>
        <fullName evidence="5">BTB domain-containing protein</fullName>
    </recommendedName>
</protein>
<dbReference type="Proteomes" id="UP000614610">
    <property type="component" value="Unassembled WGS sequence"/>
</dbReference>
<sequence>MSNTDSTASLATRTALAATRIHHPEPLPAPDASYPIFFHYPSPFGQSQKRLNLEHMAHYATDFEYIEQIRAKTPAIFLYFAEKTFEIAEHLADASHKDTAARMPAPQSLPNPRNSIPPRTPSRSDVDSNSVMAEETASDPSTSGLSTPQRLDFETSDSPANIPEASINLTNATIFTEDYDLIVVVRSQTDQRTFIYLVSKDILSVSSSVLRPIIRALPAPNGILGAIATVKGLKKLYIDGDPEALRVIFHILHFDADESCRDVEFNTLCQIAILADKYQWQMALQTWSEIWLLLWEKFALDPGYENWLYISEVFNSLNEVEKLVELLGKECSALDVEGFQPYRVNGTQNQYLNTELWPMDLLNKIMNQRRVRIRRLCSSLCLLSRVIGCPKKVVLESKGPLCNSDRCWDLAFGSLTRSIAKARLTATSRLITDWNKSAVELERKLKSLKLVTLEAVVPEHKCALQGFKSGFARYIADPESTLGGRMRRIFGDIVVYEHDKVHMSDGL</sequence>
<dbReference type="EMBL" id="WIWS01000011">
    <property type="protein sequence ID" value="KAF3226298.1"/>
    <property type="molecule type" value="Genomic_DNA"/>
</dbReference>
<dbReference type="AlphaFoldDB" id="A0A7C8QYH2"/>
<reference evidence="3 4" key="1">
    <citation type="submission" date="2019-06" db="EMBL/GenBank/DDBJ databases">
        <authorList>
            <person name="Palmer J.M."/>
        </authorList>
    </citation>
    <scope>NUCLEOTIDE SEQUENCE [LARGE SCALE GENOMIC DNA]</scope>
    <source>
        <strain evidence="3 4">TWF106</strain>
        <strain evidence="2">TWF679</strain>
    </source>
</reference>
<evidence type="ECO:0000313" key="4">
    <source>
        <dbReference type="Proteomes" id="UP000472727"/>
    </source>
</evidence>
<evidence type="ECO:0008006" key="5">
    <source>
        <dbReference type="Google" id="ProtNLM"/>
    </source>
</evidence>
<dbReference type="EMBL" id="WIWT01000002">
    <property type="protein sequence ID" value="KAF3222998.1"/>
    <property type="molecule type" value="Genomic_DNA"/>
</dbReference>
<evidence type="ECO:0000313" key="3">
    <source>
        <dbReference type="EMBL" id="KAF3226298.1"/>
    </source>
</evidence>